<proteinExistence type="predicted"/>
<dbReference type="Proteomes" id="UP000095286">
    <property type="component" value="Unplaced"/>
</dbReference>
<evidence type="ECO:0000313" key="1">
    <source>
        <dbReference type="Proteomes" id="UP000095286"/>
    </source>
</evidence>
<reference evidence="2" key="1">
    <citation type="submission" date="2016-11" db="UniProtKB">
        <authorList>
            <consortium name="WormBaseParasite"/>
        </authorList>
    </citation>
    <scope>IDENTIFICATION</scope>
    <source>
        <strain evidence="2">KR3021</strain>
    </source>
</reference>
<sequence length="209" mass="23308">MPSELQSKTLVKVVILGESGVGKTSIMSHYVNRRISAQHKPTIGADFFTKLVPVGDKTITMQLWDTAGQERFCSLGVAFYRGADCCVLVYDVNDAKAIKQLDSWHEEFLIQSNPKEFDLFPFVVIGNKIDISSNPIAVKEVTEWCRRKNNITHYLVSAKNGINIDESLDAAASIAYEHGLMDDSDSGSIVEVRRARRNQKEPPVKRCGC</sequence>
<protein>
    <submittedName>
        <fullName evidence="2">Ras-related protein Rab7</fullName>
    </submittedName>
</protein>
<evidence type="ECO:0000313" key="2">
    <source>
        <dbReference type="WBParaSite" id="RSKR_0001180300.1"/>
    </source>
</evidence>
<dbReference type="WBParaSite" id="RSKR_0001180300.1">
    <property type="protein sequence ID" value="RSKR_0001180300.1"/>
    <property type="gene ID" value="RSKR_0001180300"/>
</dbReference>
<organism evidence="1 2">
    <name type="scientific">Rhabditophanes sp. KR3021</name>
    <dbReference type="NCBI Taxonomy" id="114890"/>
    <lineage>
        <taxon>Eukaryota</taxon>
        <taxon>Metazoa</taxon>
        <taxon>Ecdysozoa</taxon>
        <taxon>Nematoda</taxon>
        <taxon>Chromadorea</taxon>
        <taxon>Rhabditida</taxon>
        <taxon>Tylenchina</taxon>
        <taxon>Panagrolaimomorpha</taxon>
        <taxon>Strongyloidoidea</taxon>
        <taxon>Alloionematidae</taxon>
        <taxon>Rhabditophanes</taxon>
    </lineage>
</organism>
<name>A0AC35UI30_9BILA</name>
<accession>A0AC35UI30</accession>